<proteinExistence type="predicted"/>
<dbReference type="Gene3D" id="3.40.50.10110">
    <property type="entry name" value="DNA polymerase III subunit chi"/>
    <property type="match status" value="1"/>
</dbReference>
<evidence type="ECO:0000313" key="2">
    <source>
        <dbReference type="Proteomes" id="UP000436522"/>
    </source>
</evidence>
<dbReference type="PANTHER" id="PTHR38767">
    <property type="entry name" value="DNA POLYMERASE III SUBUNIT CHI"/>
    <property type="match status" value="1"/>
</dbReference>
<dbReference type="GO" id="GO:0032298">
    <property type="term" value="P:positive regulation of DNA-templated DNA replication initiation"/>
    <property type="evidence" value="ECO:0007669"/>
    <property type="project" value="TreeGrafter"/>
</dbReference>
<sequence length="157" mass="16781">MGTALFYHLTRRPMEQTLGMLLGKAQGAGLRVVVRGTDLGRMGWLDEKLWLGPDEGFLPHGLAGGAHDALQPVLLTTGAEVPNGAACLMSVDGAEVQVTEVAEMQRTCVLFDGNDPQAVQAARDQWKRLTDAGAAAQYWSEESGRWEMKAESGAAVA</sequence>
<evidence type="ECO:0000313" key="1">
    <source>
        <dbReference type="EMBL" id="GFE51760.1"/>
    </source>
</evidence>
<dbReference type="GO" id="GO:0003887">
    <property type="term" value="F:DNA-directed DNA polymerase activity"/>
    <property type="evidence" value="ECO:0007669"/>
    <property type="project" value="InterPro"/>
</dbReference>
<dbReference type="AlphaFoldDB" id="A0A640VWJ7"/>
<comment type="caution">
    <text evidence="1">The sequence shown here is derived from an EMBL/GenBank/DDBJ whole genome shotgun (WGS) entry which is preliminary data.</text>
</comment>
<dbReference type="Pfam" id="PF04364">
    <property type="entry name" value="DNA_pol3_chi"/>
    <property type="match status" value="1"/>
</dbReference>
<reference evidence="1 2" key="1">
    <citation type="submission" date="2019-12" db="EMBL/GenBank/DDBJ databases">
        <title>Roseobacter cerasinus sp. nov., isolated from seawater around aquaculture.</title>
        <authorList>
            <person name="Muramatsu S."/>
            <person name="Takabe Y."/>
            <person name="Mori K."/>
            <person name="Takaichi S."/>
            <person name="Hanada S."/>
        </authorList>
    </citation>
    <scope>NUCLEOTIDE SEQUENCE [LARGE SCALE GENOMIC DNA]</scope>
    <source>
        <strain evidence="1 2">AI77</strain>
    </source>
</reference>
<name>A0A640VWJ7_9RHOB</name>
<dbReference type="NCBIfam" id="NF004347">
    <property type="entry name" value="PRK05728.1-4"/>
    <property type="match status" value="1"/>
</dbReference>
<dbReference type="OrthoDB" id="9795973at2"/>
<dbReference type="RefSeq" id="WP_159979826.1">
    <property type="nucleotide sequence ID" value="NZ_BLIV01000007.1"/>
</dbReference>
<gene>
    <name evidence="1" type="ORF">So717_35130</name>
</gene>
<dbReference type="PANTHER" id="PTHR38767:SF1">
    <property type="entry name" value="DNA POLYMERASE III SUBUNIT CHI"/>
    <property type="match status" value="1"/>
</dbReference>
<dbReference type="Proteomes" id="UP000436522">
    <property type="component" value="Unassembled WGS sequence"/>
</dbReference>
<dbReference type="SUPFAM" id="SSF102400">
    <property type="entry name" value="DNA polymerase III chi subunit"/>
    <property type="match status" value="1"/>
</dbReference>
<accession>A0A640VWJ7</accession>
<keyword evidence="2" id="KW-1185">Reference proteome</keyword>
<dbReference type="InterPro" id="IPR007459">
    <property type="entry name" value="DNA_pol3_chi"/>
</dbReference>
<organism evidence="1 2">
    <name type="scientific">Roseobacter cerasinus</name>
    <dbReference type="NCBI Taxonomy" id="2602289"/>
    <lineage>
        <taxon>Bacteria</taxon>
        <taxon>Pseudomonadati</taxon>
        <taxon>Pseudomonadota</taxon>
        <taxon>Alphaproteobacteria</taxon>
        <taxon>Rhodobacterales</taxon>
        <taxon>Roseobacteraceae</taxon>
        <taxon>Roseobacter</taxon>
    </lineage>
</organism>
<dbReference type="InterPro" id="IPR036768">
    <property type="entry name" value="PolIII_chi_sf"/>
</dbReference>
<dbReference type="GO" id="GO:0006260">
    <property type="term" value="P:DNA replication"/>
    <property type="evidence" value="ECO:0007669"/>
    <property type="project" value="InterPro"/>
</dbReference>
<dbReference type="EMBL" id="BLIV01000007">
    <property type="protein sequence ID" value="GFE51760.1"/>
    <property type="molecule type" value="Genomic_DNA"/>
</dbReference>
<protein>
    <submittedName>
        <fullName evidence="1">DNA polymerase III subunit chi</fullName>
    </submittedName>
</protein>
<dbReference type="GO" id="GO:0003677">
    <property type="term" value="F:DNA binding"/>
    <property type="evidence" value="ECO:0007669"/>
    <property type="project" value="InterPro"/>
</dbReference>